<sequence>MSRKFEKNRGIELKKKDRQLKNENEKLTKDLELLKEEYENFKKNINNFKDYNDIFAQRRFSCKCDVKINGKSERITLDSGCSGLSSMCYDDMIKLNLKIIENYPEDAESKIASGKKIKLFGETNSTIIEFQDIKIPITFRVREGTGGILIDIRFLYETKAMLNFEKNTLVLSWNEKIVKQTLYI</sequence>
<accession>A0ABN7WHE9</accession>
<comment type="caution">
    <text evidence="2">The sequence shown here is derived from an EMBL/GenBank/DDBJ whole genome shotgun (WGS) entry which is preliminary data.</text>
</comment>
<proteinExistence type="predicted"/>
<dbReference type="InterPro" id="IPR021109">
    <property type="entry name" value="Peptidase_aspartic_dom_sf"/>
</dbReference>
<keyword evidence="3" id="KW-1185">Reference proteome</keyword>
<reference evidence="2 3" key="1">
    <citation type="submission" date="2021-06" db="EMBL/GenBank/DDBJ databases">
        <authorList>
            <person name="Kallberg Y."/>
            <person name="Tangrot J."/>
            <person name="Rosling A."/>
        </authorList>
    </citation>
    <scope>NUCLEOTIDE SEQUENCE [LARGE SCALE GENOMIC DNA]</scope>
    <source>
        <strain evidence="2 3">120-4 pot B 10/14</strain>
    </source>
</reference>
<evidence type="ECO:0000313" key="3">
    <source>
        <dbReference type="Proteomes" id="UP000789901"/>
    </source>
</evidence>
<keyword evidence="1" id="KW-0175">Coiled coil</keyword>
<name>A0ABN7WHE9_GIGMA</name>
<protein>
    <submittedName>
        <fullName evidence="2">22559_t:CDS:1</fullName>
    </submittedName>
</protein>
<dbReference type="Proteomes" id="UP000789901">
    <property type="component" value="Unassembled WGS sequence"/>
</dbReference>
<dbReference type="EMBL" id="CAJVQB010042238">
    <property type="protein sequence ID" value="CAG8830225.1"/>
    <property type="molecule type" value="Genomic_DNA"/>
</dbReference>
<feature type="coiled-coil region" evidence="1">
    <location>
        <begin position="17"/>
        <end position="51"/>
    </location>
</feature>
<organism evidence="2 3">
    <name type="scientific">Gigaspora margarita</name>
    <dbReference type="NCBI Taxonomy" id="4874"/>
    <lineage>
        <taxon>Eukaryota</taxon>
        <taxon>Fungi</taxon>
        <taxon>Fungi incertae sedis</taxon>
        <taxon>Mucoromycota</taxon>
        <taxon>Glomeromycotina</taxon>
        <taxon>Glomeromycetes</taxon>
        <taxon>Diversisporales</taxon>
        <taxon>Gigasporaceae</taxon>
        <taxon>Gigaspora</taxon>
    </lineage>
</organism>
<gene>
    <name evidence="2" type="ORF">GMARGA_LOCUS30245</name>
</gene>
<evidence type="ECO:0000256" key="1">
    <source>
        <dbReference type="SAM" id="Coils"/>
    </source>
</evidence>
<dbReference type="Gene3D" id="2.40.70.10">
    <property type="entry name" value="Acid Proteases"/>
    <property type="match status" value="1"/>
</dbReference>
<evidence type="ECO:0000313" key="2">
    <source>
        <dbReference type="EMBL" id="CAG8830225.1"/>
    </source>
</evidence>